<dbReference type="PANTHER" id="PTHR33164:SF43">
    <property type="entry name" value="HTH-TYPE TRANSCRIPTIONAL REPRESSOR YETL"/>
    <property type="match status" value="1"/>
</dbReference>
<dbReference type="GO" id="GO:0003700">
    <property type="term" value="F:DNA-binding transcription factor activity"/>
    <property type="evidence" value="ECO:0007669"/>
    <property type="project" value="InterPro"/>
</dbReference>
<dbReference type="eggNOG" id="COG1846">
    <property type="taxonomic scope" value="Bacteria"/>
</dbReference>
<proteinExistence type="predicted"/>
<dbReference type="PATRIC" id="fig|1179773.3.peg.4222"/>
<dbReference type="Gene3D" id="1.10.10.10">
    <property type="entry name" value="Winged helix-like DNA-binding domain superfamily/Winged helix DNA-binding domain"/>
    <property type="match status" value="1"/>
</dbReference>
<feature type="domain" description="HTH marR-type" evidence="1">
    <location>
        <begin position="1"/>
        <end position="149"/>
    </location>
</feature>
<gene>
    <name evidence="2" type="ordered locus">BN6_42180</name>
</gene>
<dbReference type="HOGENOM" id="CLU_083287_4_2_11"/>
<dbReference type="EMBL" id="HE804045">
    <property type="protein sequence ID" value="CCH31505.1"/>
    <property type="molecule type" value="Genomic_DNA"/>
</dbReference>
<accession>K0JUH9</accession>
<dbReference type="Pfam" id="PF12802">
    <property type="entry name" value="MarR_2"/>
    <property type="match status" value="1"/>
</dbReference>
<organism evidence="2 3">
    <name type="scientific">Saccharothrix espanaensis (strain ATCC 51144 / DSM 44229 / JCM 9112 / NBRC 15066 / NRRL 15764)</name>
    <dbReference type="NCBI Taxonomy" id="1179773"/>
    <lineage>
        <taxon>Bacteria</taxon>
        <taxon>Bacillati</taxon>
        <taxon>Actinomycetota</taxon>
        <taxon>Actinomycetes</taxon>
        <taxon>Pseudonocardiales</taxon>
        <taxon>Pseudonocardiaceae</taxon>
        <taxon>Saccharothrix</taxon>
    </lineage>
</organism>
<reference evidence="2 3" key="1">
    <citation type="journal article" date="2012" name="BMC Genomics">
        <title>Complete genome sequence of Saccharothrix espanaensis DSM 44229T and comparison to the other completely sequenced Pseudonocardiaceae.</title>
        <authorList>
            <person name="Strobel T."/>
            <person name="Al-Dilaimi A."/>
            <person name="Blom J."/>
            <person name="Gessner A."/>
            <person name="Kalinowski J."/>
            <person name="Luzhetska M."/>
            <person name="Puhler A."/>
            <person name="Szczepanowski R."/>
            <person name="Bechthold A."/>
            <person name="Ruckert C."/>
        </authorList>
    </citation>
    <scope>NUCLEOTIDE SEQUENCE [LARGE SCALE GENOMIC DNA]</scope>
    <source>
        <strain evidence="3">ATCC 51144 / DSM 44229 / JCM 9112 / NBRC 15066 / NRRL 15764</strain>
    </source>
</reference>
<sequence length="152" mass="16507">MVRLRRMDSRGAPARLRDTPSWLLNSVAVVAQRLVTEGLGAQGARRYHYSLLAALEEFGPASQADLGRRGGVDRSDVVATVNELSERGFVQRAPDPGDRRRNVVTLTEAGAAHLRHLADVLAGAQDALLAPLAGGEREELVRMLTKVLEHHS</sequence>
<evidence type="ECO:0000313" key="3">
    <source>
        <dbReference type="Proteomes" id="UP000006281"/>
    </source>
</evidence>
<dbReference type="PRINTS" id="PR00598">
    <property type="entry name" value="HTHMARR"/>
</dbReference>
<dbReference type="InterPro" id="IPR036388">
    <property type="entry name" value="WH-like_DNA-bd_sf"/>
</dbReference>
<keyword evidence="3" id="KW-1185">Reference proteome</keyword>
<dbReference type="PROSITE" id="PS50995">
    <property type="entry name" value="HTH_MARR_2"/>
    <property type="match status" value="1"/>
</dbReference>
<dbReference type="Proteomes" id="UP000006281">
    <property type="component" value="Chromosome"/>
</dbReference>
<dbReference type="SUPFAM" id="SSF46785">
    <property type="entry name" value="Winged helix' DNA-binding domain"/>
    <property type="match status" value="1"/>
</dbReference>
<dbReference type="SMART" id="SM00347">
    <property type="entry name" value="HTH_MARR"/>
    <property type="match status" value="1"/>
</dbReference>
<dbReference type="BioCyc" id="SESP1179773:BN6_RS20420-MONOMER"/>
<evidence type="ECO:0000313" key="2">
    <source>
        <dbReference type="EMBL" id="CCH31505.1"/>
    </source>
</evidence>
<dbReference type="InterPro" id="IPR039422">
    <property type="entry name" value="MarR/SlyA-like"/>
</dbReference>
<dbReference type="KEGG" id="sesp:BN6_42180"/>
<dbReference type="InterPro" id="IPR036390">
    <property type="entry name" value="WH_DNA-bd_sf"/>
</dbReference>
<name>K0JUH9_SACES</name>
<dbReference type="AlphaFoldDB" id="K0JUH9"/>
<evidence type="ECO:0000259" key="1">
    <source>
        <dbReference type="PROSITE" id="PS50995"/>
    </source>
</evidence>
<protein>
    <recommendedName>
        <fullName evidence="1">HTH marR-type domain-containing protein</fullName>
    </recommendedName>
</protein>
<dbReference type="PANTHER" id="PTHR33164">
    <property type="entry name" value="TRANSCRIPTIONAL REGULATOR, MARR FAMILY"/>
    <property type="match status" value="1"/>
</dbReference>
<dbReference type="GO" id="GO:0006950">
    <property type="term" value="P:response to stress"/>
    <property type="evidence" value="ECO:0007669"/>
    <property type="project" value="TreeGrafter"/>
</dbReference>
<dbReference type="STRING" id="1179773.BN6_42180"/>
<dbReference type="InterPro" id="IPR000835">
    <property type="entry name" value="HTH_MarR-typ"/>
</dbReference>